<name>A0ABD5U8Y7_9EURY</name>
<keyword evidence="5" id="KW-1185">Reference proteome</keyword>
<evidence type="ECO:0000313" key="5">
    <source>
        <dbReference type="Proteomes" id="UP001596406"/>
    </source>
</evidence>
<dbReference type="Gene3D" id="1.10.10.10">
    <property type="entry name" value="Winged helix-like DNA-binding domain superfamily/Winged helix DNA-binding domain"/>
    <property type="match status" value="1"/>
</dbReference>
<dbReference type="EMBL" id="JBHSXM010000001">
    <property type="protein sequence ID" value="MFC6835239.1"/>
    <property type="molecule type" value="Genomic_DNA"/>
</dbReference>
<dbReference type="InterPro" id="IPR036388">
    <property type="entry name" value="WH-like_DNA-bd_sf"/>
</dbReference>
<reference evidence="4 5" key="1">
    <citation type="journal article" date="2019" name="Int. J. Syst. Evol. Microbiol.">
        <title>The Global Catalogue of Microorganisms (GCM) 10K type strain sequencing project: providing services to taxonomists for standard genome sequencing and annotation.</title>
        <authorList>
            <consortium name="The Broad Institute Genomics Platform"/>
            <consortium name="The Broad Institute Genome Sequencing Center for Infectious Disease"/>
            <person name="Wu L."/>
            <person name="Ma J."/>
        </authorList>
    </citation>
    <scope>NUCLEOTIDE SEQUENCE [LARGE SCALE GENOMIC DNA]</scope>
    <source>
        <strain evidence="4 5">PSRA2</strain>
    </source>
</reference>
<proteinExistence type="predicted"/>
<dbReference type="InterPro" id="IPR007050">
    <property type="entry name" value="HTH_bacterioopsin"/>
</dbReference>
<evidence type="ECO:0000259" key="3">
    <source>
        <dbReference type="Pfam" id="PF04967"/>
    </source>
</evidence>
<evidence type="ECO:0000256" key="1">
    <source>
        <dbReference type="ARBA" id="ARBA00023015"/>
    </source>
</evidence>
<evidence type="ECO:0000256" key="2">
    <source>
        <dbReference type="ARBA" id="ARBA00023163"/>
    </source>
</evidence>
<evidence type="ECO:0000313" key="4">
    <source>
        <dbReference type="EMBL" id="MFC6835239.1"/>
    </source>
</evidence>
<accession>A0ABD5U8Y7</accession>
<comment type="caution">
    <text evidence="4">The sequence shown here is derived from an EMBL/GenBank/DDBJ whole genome shotgun (WGS) entry which is preliminary data.</text>
</comment>
<keyword evidence="1" id="KW-0805">Transcription regulation</keyword>
<keyword evidence="2" id="KW-0804">Transcription</keyword>
<dbReference type="RefSeq" id="WP_304446946.1">
    <property type="nucleotide sequence ID" value="NZ_JARRAH010000001.1"/>
</dbReference>
<sequence length="214" mass="24113">MSGGDVVYQAELHLQQEKACVLTALADENEGPLDIDIEELHDHNVTFVLHANGHADDWEDHLRAAEEVHHVDRLDDETLLVTKRSCGAYGAILKNHGVLRRTTSIGSRERVYHVLVFDREDLKAIVEDFRKVGSVTLGSLSEFGEGSSSLTPRQREVVETALDAGYFEWPREVTSEELAARLDISRPTFLEHLRKAEGTLLSQMLRESDGRARW</sequence>
<organism evidence="4 5">
    <name type="scientific">Halomarina ordinaria</name>
    <dbReference type="NCBI Taxonomy" id="3033939"/>
    <lineage>
        <taxon>Archaea</taxon>
        <taxon>Methanobacteriati</taxon>
        <taxon>Methanobacteriota</taxon>
        <taxon>Stenosarchaea group</taxon>
        <taxon>Halobacteria</taxon>
        <taxon>Halobacteriales</taxon>
        <taxon>Natronomonadaceae</taxon>
        <taxon>Halomarina</taxon>
    </lineage>
</organism>
<dbReference type="AlphaFoldDB" id="A0ABD5U8Y7"/>
<feature type="domain" description="HTH bat-type" evidence="3">
    <location>
        <begin position="150"/>
        <end position="201"/>
    </location>
</feature>
<dbReference type="PANTHER" id="PTHR34236:SF1">
    <property type="entry name" value="DIMETHYL SULFOXIDE REDUCTASE TRANSCRIPTIONAL ACTIVATOR"/>
    <property type="match status" value="1"/>
</dbReference>
<dbReference type="PANTHER" id="PTHR34236">
    <property type="entry name" value="DIMETHYL SULFOXIDE REDUCTASE TRANSCRIPTIONAL ACTIVATOR"/>
    <property type="match status" value="1"/>
</dbReference>
<gene>
    <name evidence="4" type="ORF">ACFQHK_01800</name>
</gene>
<dbReference type="Pfam" id="PF04967">
    <property type="entry name" value="HTH_10"/>
    <property type="match status" value="1"/>
</dbReference>
<protein>
    <submittedName>
        <fullName evidence="4">Helix-turn-helix domain-containing protein</fullName>
    </submittedName>
</protein>
<dbReference type="Proteomes" id="UP001596406">
    <property type="component" value="Unassembled WGS sequence"/>
</dbReference>